<evidence type="ECO:0000313" key="1">
    <source>
        <dbReference type="EMBL" id="VDI62278.1"/>
    </source>
</evidence>
<dbReference type="Pfam" id="PF05380">
    <property type="entry name" value="Peptidase_A17"/>
    <property type="match status" value="1"/>
</dbReference>
<comment type="caution">
    <text evidence="1">The sequence shown here is derived from an EMBL/GenBank/DDBJ whole genome shotgun (WGS) entry which is preliminary data.</text>
</comment>
<dbReference type="AlphaFoldDB" id="A0A8B6GD05"/>
<reference evidence="1" key="1">
    <citation type="submission" date="2018-11" db="EMBL/GenBank/DDBJ databases">
        <authorList>
            <person name="Alioto T."/>
            <person name="Alioto T."/>
        </authorList>
    </citation>
    <scope>NUCLEOTIDE SEQUENCE</scope>
</reference>
<dbReference type="EMBL" id="UYJE01008239">
    <property type="protein sequence ID" value="VDI62278.1"/>
    <property type="molecule type" value="Genomic_DNA"/>
</dbReference>
<gene>
    <name evidence="1" type="ORF">MGAL_10B068268</name>
</gene>
<name>A0A8B6GD05_MYTGA</name>
<dbReference type="PANTHER" id="PTHR47331:SF6">
    <property type="entry name" value="DOUBLECORTIN DOMAIN-CONTAINING PROTEIN"/>
    <property type="match status" value="1"/>
</dbReference>
<dbReference type="Gene3D" id="3.10.10.10">
    <property type="entry name" value="HIV Type 1 Reverse Transcriptase, subunit A, domain 1"/>
    <property type="match status" value="1"/>
</dbReference>
<evidence type="ECO:0000313" key="2">
    <source>
        <dbReference type="Proteomes" id="UP000596742"/>
    </source>
</evidence>
<dbReference type="InterPro" id="IPR043128">
    <property type="entry name" value="Rev_trsase/Diguanyl_cyclase"/>
</dbReference>
<dbReference type="Proteomes" id="UP000596742">
    <property type="component" value="Unassembled WGS sequence"/>
</dbReference>
<dbReference type="InterPro" id="IPR043502">
    <property type="entry name" value="DNA/RNA_pol_sf"/>
</dbReference>
<dbReference type="InterPro" id="IPR008042">
    <property type="entry name" value="Retrotrans_Pao"/>
</dbReference>
<accession>A0A8B6GD05</accession>
<organism evidence="1 2">
    <name type="scientific">Mytilus galloprovincialis</name>
    <name type="common">Mediterranean mussel</name>
    <dbReference type="NCBI Taxonomy" id="29158"/>
    <lineage>
        <taxon>Eukaryota</taxon>
        <taxon>Metazoa</taxon>
        <taxon>Spiralia</taxon>
        <taxon>Lophotrochozoa</taxon>
        <taxon>Mollusca</taxon>
        <taxon>Bivalvia</taxon>
        <taxon>Autobranchia</taxon>
        <taxon>Pteriomorphia</taxon>
        <taxon>Mytilida</taxon>
        <taxon>Mytiloidea</taxon>
        <taxon>Mytilidae</taxon>
        <taxon>Mytilinae</taxon>
        <taxon>Mytilus</taxon>
    </lineage>
</organism>
<keyword evidence="2" id="KW-1185">Reference proteome</keyword>
<proteinExistence type="predicted"/>
<dbReference type="SUPFAM" id="SSF56672">
    <property type="entry name" value="DNA/RNA polymerases"/>
    <property type="match status" value="1"/>
</dbReference>
<evidence type="ECO:0008006" key="3">
    <source>
        <dbReference type="Google" id="ProtNLM"/>
    </source>
</evidence>
<dbReference type="OrthoDB" id="6144268at2759"/>
<protein>
    <recommendedName>
        <fullName evidence="3">Peptidase aspartic putative domain-containing protein</fullName>
    </recommendedName>
</protein>
<dbReference type="Gene3D" id="3.30.70.270">
    <property type="match status" value="1"/>
</dbReference>
<dbReference type="CDD" id="cd01644">
    <property type="entry name" value="RT_pepA17"/>
    <property type="match status" value="1"/>
</dbReference>
<sequence length="954" mass="109288">MKELSVTPSEELDLLIKWLGPDSARQAESIKAASASDHVGGLHKIWDRLDVRYGSPELIEQCLKTKLANFPKLTNTTKDYERLYELYDILCEIQFVENNPQYSQVLAYYDSSTGVNQIVNCLPHNLQEKWSTEAIKYKKRRNMLYPPFSFFVDFTYDMAKWRTDPSFQFAPQTNKTSNPASMQSNLRVSTRKTDVYTIDEKQVCPIHGTNHDLNECRAFRQKPMTERMDLLKNNRLCFRCCSLQKHLQRSCRENIHCNICKSSNHPTALYIYQQDQNIDPNNGSQSVNDCERESCLGQIHRTETVTVNKTFILPDGRTSHFQPCANAFTVKPESIFERTPYDETIGPSIEDKLFIELMDSKVKQGSDNRWTAPLPFRKDRPVLPNNRVQAVQRVNSLERSLRMNPKQKEHILEFMNKMFVNKHAEKAPNLPIGNECWYLPFFGVYHPKKPGKVRIVFDSSAKFSGTSLNDVLIKGPDLTNNLLGVLLRFRKEAVAVTADVEQMFYNFKVTDSHRDYLRFVWHENNEVHRPLIDYRMTVHVFGNSPSPSVATYCLRRAVQNADNDIQDFVYNNFYVDDGLMSCPDVESAVDLMKRTQKALVDGDLSSDLKDLDLGSETPVQRSLGLSWDISVDQFTFKVSSEKKPFTRRGALSVINSIFDPIGFASPITMNGKLILREMMSESGPANWDEDLPDHLKLRWENWVSSLVHLQNLQIPRKYSDISFLNSTHLEVHVFSDASKDAIASVAYLKLFGENKSEVSFLMGKAKVSPVHGHTIPRLELCAAVLSVEIADTLKEHLKLDSTCFHFYTDSKLLIKTDINEEVGLSSRFSRLASWKSLVRAIQFLKAFIRKLHQESPPSRQEVEQFIIKTVQAEAFSNDINAISSVGQLLPTSNLLSLSPVLDKHNILRVGGRIRHAKTVELHLQPIIIPKKHHLAVLLTRHYHELTCQSRQTHD</sequence>
<dbReference type="PANTHER" id="PTHR47331">
    <property type="entry name" value="PHD-TYPE DOMAIN-CONTAINING PROTEIN"/>
    <property type="match status" value="1"/>
</dbReference>